<accession>A0A368T4P7</accession>
<evidence type="ECO:0000313" key="1">
    <source>
        <dbReference type="EMBL" id="RCV58489.1"/>
    </source>
</evidence>
<reference evidence="1 2" key="1">
    <citation type="submission" date="2018-04" db="EMBL/GenBank/DDBJ databases">
        <title>Novel actinobacteria from marine sediment.</title>
        <authorList>
            <person name="Ng Z.Y."/>
            <person name="Tan G.Y.A."/>
        </authorList>
    </citation>
    <scope>NUCLEOTIDE SEQUENCE [LARGE SCALE GENOMIC DNA]</scope>
    <source>
        <strain evidence="1 2">TPS81</strain>
    </source>
</reference>
<evidence type="ECO:0000313" key="2">
    <source>
        <dbReference type="Proteomes" id="UP000253318"/>
    </source>
</evidence>
<dbReference type="Proteomes" id="UP000253318">
    <property type="component" value="Unassembled WGS sequence"/>
</dbReference>
<name>A0A368T4P7_9ACTN</name>
<comment type="caution">
    <text evidence="1">The sequence shown here is derived from an EMBL/GenBank/DDBJ whole genome shotgun (WGS) entry which is preliminary data.</text>
</comment>
<sequence length="78" mass="8617">MSVDDLEHSEHLSKFAAIAEEAPSGYELTRTPTRDGWEYTVRTPDGTVHTRWALGDVQRLLARLAAAVPAQQSPAVDR</sequence>
<gene>
    <name evidence="1" type="ORF">DEF24_13310</name>
</gene>
<protein>
    <submittedName>
        <fullName evidence="1">Uncharacterized protein</fullName>
    </submittedName>
</protein>
<dbReference type="EMBL" id="QEIN01000093">
    <property type="protein sequence ID" value="RCV58489.1"/>
    <property type="molecule type" value="Genomic_DNA"/>
</dbReference>
<keyword evidence="2" id="KW-1185">Reference proteome</keyword>
<organism evidence="1 2">
    <name type="scientific">Marinitenerispora sediminis</name>
    <dbReference type="NCBI Taxonomy" id="1931232"/>
    <lineage>
        <taxon>Bacteria</taxon>
        <taxon>Bacillati</taxon>
        <taxon>Actinomycetota</taxon>
        <taxon>Actinomycetes</taxon>
        <taxon>Streptosporangiales</taxon>
        <taxon>Nocardiopsidaceae</taxon>
        <taxon>Marinitenerispora</taxon>
    </lineage>
</organism>
<proteinExistence type="predicted"/>
<dbReference type="AlphaFoldDB" id="A0A368T4P7"/>
<dbReference type="RefSeq" id="WP_114397712.1">
    <property type="nucleotide sequence ID" value="NZ_QEIM01000045.1"/>
</dbReference>